<name>A0ABU8BYW6_9RHOB</name>
<reference evidence="3" key="1">
    <citation type="submission" date="2024-02" db="EMBL/GenBank/DDBJ databases">
        <title>Genome sequences of strain Gemmobacter sp. JM10B15.</title>
        <authorList>
            <person name="Zhang M."/>
        </authorList>
    </citation>
    <scope>NUCLEOTIDE SEQUENCE</scope>
    <source>
        <strain evidence="3">JM10B15</strain>
    </source>
</reference>
<evidence type="ECO:0000256" key="2">
    <source>
        <dbReference type="ARBA" id="ARBA00023002"/>
    </source>
</evidence>
<proteinExistence type="inferred from homology"/>
<dbReference type="InterPro" id="IPR043144">
    <property type="entry name" value="Mal/L-sulf/L-lact_DH-like_ah"/>
</dbReference>
<sequence>MPVLTVTAAHDLIRAALIGSGLAPHHAPYFTEAILDTELAGLEGHGFYWLDYYCQHLRSGKVDGRAEPQVTALSASSFRVDARHGFAHPAIEAGFAHLVPAAKAQGIAAMAVFNSYNAATLGFHTGTLARAGLFALGATNAVPTVAPVGGNQPIIGTNPLSYAVPAPGGQIAFLVDQSATAVAWTAVKRAAEAGQPIPLGWALDADGQPTTDAEAGLAGSMAPAGGVKGFSIGLLVEVLCAALAGGRLGPDQGSFTENDGQPIDNGQFFIAIDPDRLSGGSFDATIARLVASITSQAGARLPNARREANKQRLAVEGLQIEDRLLSRLRAFA</sequence>
<gene>
    <name evidence="3" type="ORF">V6590_17280</name>
</gene>
<comment type="caution">
    <text evidence="3">The sequence shown here is derived from an EMBL/GenBank/DDBJ whole genome shotgun (WGS) entry which is preliminary data.</text>
</comment>
<keyword evidence="2" id="KW-0560">Oxidoreductase</keyword>
<comment type="similarity">
    <text evidence="1">Belongs to the LDH2/MDH2 oxidoreductase family.</text>
</comment>
<evidence type="ECO:0000313" key="3">
    <source>
        <dbReference type="EMBL" id="MEH7829905.1"/>
    </source>
</evidence>
<dbReference type="InterPro" id="IPR036111">
    <property type="entry name" value="Mal/L-sulfo/L-lacto_DH-like_sf"/>
</dbReference>
<keyword evidence="4" id="KW-1185">Reference proteome</keyword>
<dbReference type="PANTHER" id="PTHR11091">
    <property type="entry name" value="OXIDOREDUCTASE-RELATED"/>
    <property type="match status" value="1"/>
</dbReference>
<accession>A0ABU8BYW6</accession>
<dbReference type="SUPFAM" id="SSF89733">
    <property type="entry name" value="L-sulfolactate dehydrogenase-like"/>
    <property type="match status" value="1"/>
</dbReference>
<dbReference type="RefSeq" id="WP_335424932.1">
    <property type="nucleotide sequence ID" value="NZ_JBALHR010000014.1"/>
</dbReference>
<evidence type="ECO:0000313" key="4">
    <source>
        <dbReference type="Proteomes" id="UP001431963"/>
    </source>
</evidence>
<protein>
    <submittedName>
        <fullName evidence="3">Ldh family oxidoreductase</fullName>
    </submittedName>
</protein>
<dbReference type="Proteomes" id="UP001431963">
    <property type="component" value="Unassembled WGS sequence"/>
</dbReference>
<evidence type="ECO:0000256" key="1">
    <source>
        <dbReference type="ARBA" id="ARBA00006056"/>
    </source>
</evidence>
<dbReference type="Gene3D" id="3.30.1370.60">
    <property type="entry name" value="Hypothetical oxidoreductase yiak, domain 2"/>
    <property type="match status" value="1"/>
</dbReference>
<dbReference type="EMBL" id="JBALHR010000014">
    <property type="protein sequence ID" value="MEH7829905.1"/>
    <property type="molecule type" value="Genomic_DNA"/>
</dbReference>
<organism evidence="3 4">
    <name type="scientific">Gemmobacter denitrificans</name>
    <dbReference type="NCBI Taxonomy" id="3123040"/>
    <lineage>
        <taxon>Bacteria</taxon>
        <taxon>Pseudomonadati</taxon>
        <taxon>Pseudomonadota</taxon>
        <taxon>Alphaproteobacteria</taxon>
        <taxon>Rhodobacterales</taxon>
        <taxon>Paracoccaceae</taxon>
        <taxon>Gemmobacter</taxon>
    </lineage>
</organism>
<dbReference type="InterPro" id="IPR043143">
    <property type="entry name" value="Mal/L-sulf/L-lact_DH-like_NADP"/>
</dbReference>
<dbReference type="Pfam" id="PF02615">
    <property type="entry name" value="Ldh_2"/>
    <property type="match status" value="1"/>
</dbReference>
<dbReference type="InterPro" id="IPR003767">
    <property type="entry name" value="Malate/L-lactate_DH-like"/>
</dbReference>
<dbReference type="PANTHER" id="PTHR11091:SF0">
    <property type="entry name" value="MALATE DEHYDROGENASE"/>
    <property type="match status" value="1"/>
</dbReference>
<dbReference type="Gene3D" id="1.10.1530.10">
    <property type="match status" value="1"/>
</dbReference>